<dbReference type="EMBL" id="AMGW01000002">
    <property type="protein sequence ID" value="EXJ62811.1"/>
    <property type="molecule type" value="Genomic_DNA"/>
</dbReference>
<dbReference type="HOGENOM" id="CLU_1045882_0_0_1"/>
<feature type="compositionally biased region" description="Basic and acidic residues" evidence="1">
    <location>
        <begin position="18"/>
        <end position="30"/>
    </location>
</feature>
<feature type="compositionally biased region" description="Acidic residues" evidence="1">
    <location>
        <begin position="31"/>
        <end position="40"/>
    </location>
</feature>
<feature type="region of interest" description="Disordered" evidence="1">
    <location>
        <begin position="1"/>
        <end position="158"/>
    </location>
</feature>
<name>W9WE23_9EURO</name>
<dbReference type="VEuPathDB" id="FungiDB:A1O7_03251"/>
<feature type="compositionally biased region" description="Acidic residues" evidence="1">
    <location>
        <begin position="1"/>
        <end position="17"/>
    </location>
</feature>
<comment type="caution">
    <text evidence="2">The sequence shown here is derived from an EMBL/GenBank/DDBJ whole genome shotgun (WGS) entry which is preliminary data.</text>
</comment>
<proteinExistence type="predicted"/>
<dbReference type="STRING" id="1182544.W9WE23"/>
<dbReference type="GeneID" id="19177850"/>
<dbReference type="Proteomes" id="UP000019473">
    <property type="component" value="Unassembled WGS sequence"/>
</dbReference>
<gene>
    <name evidence="2" type="ORF">A1O7_03251</name>
</gene>
<accession>W9WE23</accession>
<organism evidence="2 3">
    <name type="scientific">Cladophialophora yegresii CBS 114405</name>
    <dbReference type="NCBI Taxonomy" id="1182544"/>
    <lineage>
        <taxon>Eukaryota</taxon>
        <taxon>Fungi</taxon>
        <taxon>Dikarya</taxon>
        <taxon>Ascomycota</taxon>
        <taxon>Pezizomycotina</taxon>
        <taxon>Eurotiomycetes</taxon>
        <taxon>Chaetothyriomycetidae</taxon>
        <taxon>Chaetothyriales</taxon>
        <taxon>Herpotrichiellaceae</taxon>
        <taxon>Cladophialophora</taxon>
    </lineage>
</organism>
<feature type="compositionally biased region" description="Basic and acidic residues" evidence="1">
    <location>
        <begin position="57"/>
        <end position="75"/>
    </location>
</feature>
<keyword evidence="3" id="KW-1185">Reference proteome</keyword>
<dbReference type="AlphaFoldDB" id="W9WE23"/>
<feature type="compositionally biased region" description="Basic and acidic residues" evidence="1">
    <location>
        <begin position="87"/>
        <end position="106"/>
    </location>
</feature>
<reference evidence="2 3" key="1">
    <citation type="submission" date="2013-03" db="EMBL/GenBank/DDBJ databases">
        <title>The Genome Sequence of Cladophialophora yegresii CBS 114405.</title>
        <authorList>
            <consortium name="The Broad Institute Genomics Platform"/>
            <person name="Cuomo C."/>
            <person name="de Hoog S."/>
            <person name="Gorbushina A."/>
            <person name="Walker B."/>
            <person name="Young S.K."/>
            <person name="Zeng Q."/>
            <person name="Gargeya S."/>
            <person name="Fitzgerald M."/>
            <person name="Haas B."/>
            <person name="Abouelleil A."/>
            <person name="Allen A.W."/>
            <person name="Alvarado L."/>
            <person name="Arachchi H.M."/>
            <person name="Berlin A.M."/>
            <person name="Chapman S.B."/>
            <person name="Gainer-Dewar J."/>
            <person name="Goldberg J."/>
            <person name="Griggs A."/>
            <person name="Gujja S."/>
            <person name="Hansen M."/>
            <person name="Howarth C."/>
            <person name="Imamovic A."/>
            <person name="Ireland A."/>
            <person name="Larimer J."/>
            <person name="McCowan C."/>
            <person name="Murphy C."/>
            <person name="Pearson M."/>
            <person name="Poon T.W."/>
            <person name="Priest M."/>
            <person name="Roberts A."/>
            <person name="Saif S."/>
            <person name="Shea T."/>
            <person name="Sisk P."/>
            <person name="Sykes S."/>
            <person name="Wortman J."/>
            <person name="Nusbaum C."/>
            <person name="Birren B."/>
        </authorList>
    </citation>
    <scope>NUCLEOTIDE SEQUENCE [LARGE SCALE GENOMIC DNA]</scope>
    <source>
        <strain evidence="2 3">CBS 114405</strain>
    </source>
</reference>
<evidence type="ECO:0000313" key="3">
    <source>
        <dbReference type="Proteomes" id="UP000019473"/>
    </source>
</evidence>
<sequence length="266" mass="30989">MDDDEEDEESGTEEDAEENFHVGDKRGRVNDEDDGEDEKDDGPVKRHRASGTAERFSQNREGEEYQSHAEAEQEYRYGNAEGYGQEVPRHATDRYDAADVHKDKSVDNSQGDIAYQVVDDNEDWESPADLSDEEYDEEDDEEEVDPYSTQKDFESQERDGLPCLPRLFHALDRLSSRGPSPPEITRPRRVLVHRHETFHFNSVADNPFWCDSPEGRAWLNTQWPTFRYEHGWALIDNCHEIVDEYVEYQTQQQANQESRADEQRNP</sequence>
<evidence type="ECO:0000256" key="1">
    <source>
        <dbReference type="SAM" id="MobiDB-lite"/>
    </source>
</evidence>
<dbReference type="RefSeq" id="XP_007755465.1">
    <property type="nucleotide sequence ID" value="XM_007757275.1"/>
</dbReference>
<evidence type="ECO:0000313" key="2">
    <source>
        <dbReference type="EMBL" id="EXJ62811.1"/>
    </source>
</evidence>
<protein>
    <submittedName>
        <fullName evidence="2">Uncharacterized protein</fullName>
    </submittedName>
</protein>
<feature type="compositionally biased region" description="Acidic residues" evidence="1">
    <location>
        <begin position="119"/>
        <end position="145"/>
    </location>
</feature>